<dbReference type="OMA" id="DMNEWER"/>
<feature type="compositionally biased region" description="Low complexity" evidence="1">
    <location>
        <begin position="145"/>
        <end position="165"/>
    </location>
</feature>
<organism evidence="3 4">
    <name type="scientific">Pichia sorbitophila (strain ATCC MYA-4447 / BCRC 22081 / CBS 7064 / NBRC 10061 / NRRL Y-12695)</name>
    <name type="common">Hybrid yeast</name>
    <dbReference type="NCBI Taxonomy" id="559304"/>
    <lineage>
        <taxon>Eukaryota</taxon>
        <taxon>Fungi</taxon>
        <taxon>Dikarya</taxon>
        <taxon>Ascomycota</taxon>
        <taxon>Saccharomycotina</taxon>
        <taxon>Pichiomycetes</taxon>
        <taxon>Debaryomycetaceae</taxon>
        <taxon>Millerozyma</taxon>
    </lineage>
</organism>
<keyword evidence="2" id="KW-1133">Transmembrane helix</keyword>
<sequence>MKQAQQRRVSSTKERIEDDLEKMAGNMDEKPRKRSRGYHAGVWMMLALVAVVLIVRGSLFWSVRLRSSESLREQFQREQHEVLGSAGSGQSQGSSRLKVHVPLKSGGRDSTKSDLQLLDVNALSVEKTDSDEIRKLDDHQRQQQSESARSAASAGAGASSKAPSAHESLEALKEMLSIAPITVLVGDTQDTEKQDKVLRILFQDLHITPEPKKIDIRRHPLCDSIIEYLQKYYGRGDSYKYKIPPEGSHHSTSSTNDNANDSIPRLFVGGLPVGSFDDILRMAKQGELVTLLRAKGEDLITIG</sequence>
<protein>
    <submittedName>
        <fullName evidence="3">Piso0_002110 protein</fullName>
    </submittedName>
</protein>
<evidence type="ECO:0000256" key="2">
    <source>
        <dbReference type="SAM" id="Phobius"/>
    </source>
</evidence>
<dbReference type="Proteomes" id="UP000005222">
    <property type="component" value="Chromosome I"/>
</dbReference>
<dbReference type="STRING" id="559304.G8YE55"/>
<dbReference type="EMBL" id="FO082051">
    <property type="protein sequence ID" value="CCE81454.1"/>
    <property type="molecule type" value="Genomic_DNA"/>
</dbReference>
<feature type="compositionally biased region" description="Basic and acidic residues" evidence="1">
    <location>
        <begin position="130"/>
        <end position="141"/>
    </location>
</feature>
<accession>G8YE55</accession>
<proteinExistence type="predicted"/>
<dbReference type="AlphaFoldDB" id="G8YE55"/>
<dbReference type="eggNOG" id="ENOG502T187">
    <property type="taxonomic scope" value="Eukaryota"/>
</dbReference>
<dbReference type="InParanoid" id="G8YE55"/>
<evidence type="ECO:0000256" key="1">
    <source>
        <dbReference type="SAM" id="MobiDB-lite"/>
    </source>
</evidence>
<dbReference type="Gene3D" id="3.40.30.10">
    <property type="entry name" value="Glutaredoxin"/>
    <property type="match status" value="1"/>
</dbReference>
<dbReference type="SUPFAM" id="SSF52833">
    <property type="entry name" value="Thioredoxin-like"/>
    <property type="match status" value="1"/>
</dbReference>
<evidence type="ECO:0000313" key="3">
    <source>
        <dbReference type="EMBL" id="CCE81454.1"/>
    </source>
</evidence>
<evidence type="ECO:0000313" key="4">
    <source>
        <dbReference type="Proteomes" id="UP000005222"/>
    </source>
</evidence>
<feature type="region of interest" description="Disordered" evidence="1">
    <location>
        <begin position="1"/>
        <end position="34"/>
    </location>
</feature>
<dbReference type="OrthoDB" id="4026741at2759"/>
<name>G8YE55_PICSO</name>
<dbReference type="InterPro" id="IPR036249">
    <property type="entry name" value="Thioredoxin-like_sf"/>
</dbReference>
<keyword evidence="2" id="KW-0812">Transmembrane</keyword>
<gene>
    <name evidence="3" type="primary">Piso0_002110</name>
    <name evidence="3" type="ORF">GNLVRS01_PISO0I03110g</name>
</gene>
<feature type="transmembrane region" description="Helical" evidence="2">
    <location>
        <begin position="40"/>
        <end position="61"/>
    </location>
</feature>
<keyword evidence="4" id="KW-1185">Reference proteome</keyword>
<reference evidence="3 4" key="1">
    <citation type="journal article" date="2012" name="G3 (Bethesda)">
        <title>Pichia sorbitophila, an interspecies yeast hybrid reveals early steps of genome resolution following polyploidization.</title>
        <authorList>
            <person name="Leh Louis V."/>
            <person name="Despons L."/>
            <person name="Friedrich A."/>
            <person name="Martin T."/>
            <person name="Durrens P."/>
            <person name="Casaregola S."/>
            <person name="Neuveglise C."/>
            <person name="Fairhead C."/>
            <person name="Marck C."/>
            <person name="Cruz J.A."/>
            <person name="Straub M.L."/>
            <person name="Kugler V."/>
            <person name="Sacerdot C."/>
            <person name="Uzunov Z."/>
            <person name="Thierry A."/>
            <person name="Weiss S."/>
            <person name="Bleykasten C."/>
            <person name="De Montigny J."/>
            <person name="Jacques N."/>
            <person name="Jung P."/>
            <person name="Lemaire M."/>
            <person name="Mallet S."/>
            <person name="Morel G."/>
            <person name="Richard G.F."/>
            <person name="Sarkar A."/>
            <person name="Savel G."/>
            <person name="Schacherer J."/>
            <person name="Seret M.L."/>
            <person name="Talla E."/>
            <person name="Samson G."/>
            <person name="Jubin C."/>
            <person name="Poulain J."/>
            <person name="Vacherie B."/>
            <person name="Barbe V."/>
            <person name="Pelletier E."/>
            <person name="Sherman D.J."/>
            <person name="Westhof E."/>
            <person name="Weissenbach J."/>
            <person name="Baret P.V."/>
            <person name="Wincker P."/>
            <person name="Gaillardin C."/>
            <person name="Dujon B."/>
            <person name="Souciet J.L."/>
        </authorList>
    </citation>
    <scope>NUCLEOTIDE SEQUENCE [LARGE SCALE GENOMIC DNA]</scope>
    <source>
        <strain evidence="4">ATCC MYA-4447 / BCRC 22081 / CBS 7064 / NBRC 10061 / NRRL Y-12695</strain>
    </source>
</reference>
<keyword evidence="2" id="KW-0472">Membrane</keyword>
<feature type="region of interest" description="Disordered" evidence="1">
    <location>
        <begin position="130"/>
        <end position="166"/>
    </location>
</feature>
<dbReference type="PROSITE" id="PS51354">
    <property type="entry name" value="GLUTAREDOXIN_2"/>
    <property type="match status" value="1"/>
</dbReference>
<dbReference type="HOGENOM" id="CLU_918645_0_0_1"/>